<dbReference type="OrthoDB" id="6511726at2759"/>
<reference evidence="5" key="1">
    <citation type="journal article" date="2020" name="PLoS Negl. Trop. Dis.">
        <title>High-quality nuclear genome for Sarcoptes scabiei-A critical resource for a neglected parasite.</title>
        <authorList>
            <person name="Korhonen P.K."/>
            <person name="Gasser R.B."/>
            <person name="Ma G."/>
            <person name="Wang T."/>
            <person name="Stroehlein A.J."/>
            <person name="Young N.D."/>
            <person name="Ang C.S."/>
            <person name="Fernando D.D."/>
            <person name="Lu H.C."/>
            <person name="Taylor S."/>
            <person name="Reynolds S.L."/>
            <person name="Mofiz E."/>
            <person name="Najaraj S.H."/>
            <person name="Gowda H."/>
            <person name="Madugundu A."/>
            <person name="Renuse S."/>
            <person name="Holt D."/>
            <person name="Pandey A."/>
            <person name="Papenfuss A.T."/>
            <person name="Fischer K."/>
        </authorList>
    </citation>
    <scope>NUCLEOTIDE SEQUENCE [LARGE SCALE GENOMIC DNA]</scope>
</reference>
<dbReference type="Proteomes" id="UP000070412">
    <property type="component" value="Unassembled WGS sequence"/>
</dbReference>
<feature type="region of interest" description="Disordered" evidence="2">
    <location>
        <begin position="401"/>
        <end position="434"/>
    </location>
</feature>
<proteinExistence type="predicted"/>
<organism evidence="3">
    <name type="scientific">Sarcoptes scabiei</name>
    <name type="common">Itch mite</name>
    <name type="synonym">Acarus scabiei</name>
    <dbReference type="NCBI Taxonomy" id="52283"/>
    <lineage>
        <taxon>Eukaryota</taxon>
        <taxon>Metazoa</taxon>
        <taxon>Ecdysozoa</taxon>
        <taxon>Arthropoda</taxon>
        <taxon>Chelicerata</taxon>
        <taxon>Arachnida</taxon>
        <taxon>Acari</taxon>
        <taxon>Acariformes</taxon>
        <taxon>Sarcoptiformes</taxon>
        <taxon>Astigmata</taxon>
        <taxon>Psoroptidia</taxon>
        <taxon>Sarcoptoidea</taxon>
        <taxon>Sarcoptidae</taxon>
        <taxon>Sarcoptinae</taxon>
        <taxon>Sarcoptes</taxon>
    </lineage>
</organism>
<accession>A0A834VAL6</accession>
<feature type="non-terminal residue" evidence="3">
    <location>
        <position position="1"/>
    </location>
</feature>
<reference evidence="3" key="2">
    <citation type="submission" date="2020-01" db="EMBL/GenBank/DDBJ databases">
        <authorList>
            <person name="Korhonen P.K.K."/>
            <person name="Guangxu M.G."/>
            <person name="Wang T.W."/>
            <person name="Stroehlein A.J.S."/>
            <person name="Young N.D."/>
            <person name="Ang C.-S.A."/>
            <person name="Fernando D.W.F."/>
            <person name="Lu H.L."/>
            <person name="Taylor S.T."/>
            <person name="Ehtesham M.E.M."/>
            <person name="Najaraj S.H.N."/>
            <person name="Harsha G.H.G."/>
            <person name="Madugundu A.M."/>
            <person name="Renuse S.R."/>
            <person name="Holt D.H."/>
            <person name="Pandey A.P."/>
            <person name="Papenfuss A.P."/>
            <person name="Gasser R.B.G."/>
            <person name="Fischer K.F."/>
        </authorList>
    </citation>
    <scope>NUCLEOTIDE SEQUENCE</scope>
    <source>
        <strain evidence="3">SSS_KF_BRIS2020</strain>
    </source>
</reference>
<keyword evidence="5" id="KW-1185">Reference proteome</keyword>
<reference evidence="4" key="3">
    <citation type="submission" date="2022-06" db="UniProtKB">
        <authorList>
            <consortium name="EnsemblMetazoa"/>
        </authorList>
    </citation>
    <scope>IDENTIFICATION</scope>
</reference>
<evidence type="ECO:0000313" key="4">
    <source>
        <dbReference type="EnsemblMetazoa" id="KAF7488204.1"/>
    </source>
</evidence>
<gene>
    <name evidence="3" type="ORF">SSS_8868</name>
</gene>
<evidence type="ECO:0000256" key="2">
    <source>
        <dbReference type="SAM" id="MobiDB-lite"/>
    </source>
</evidence>
<feature type="coiled-coil region" evidence="1">
    <location>
        <begin position="312"/>
        <end position="343"/>
    </location>
</feature>
<dbReference type="EMBL" id="WVUK01000066">
    <property type="protein sequence ID" value="KAF7488204.1"/>
    <property type="molecule type" value="Genomic_DNA"/>
</dbReference>
<dbReference type="AlphaFoldDB" id="A0A834VAL6"/>
<evidence type="ECO:0000313" key="5">
    <source>
        <dbReference type="Proteomes" id="UP000070412"/>
    </source>
</evidence>
<feature type="compositionally biased region" description="Polar residues" evidence="2">
    <location>
        <begin position="362"/>
        <end position="372"/>
    </location>
</feature>
<feature type="compositionally biased region" description="Low complexity" evidence="2">
    <location>
        <begin position="416"/>
        <end position="426"/>
    </location>
</feature>
<name>A0A834VAL6_SARSC</name>
<feature type="compositionally biased region" description="Low complexity" evidence="2">
    <location>
        <begin position="344"/>
        <end position="354"/>
    </location>
</feature>
<protein>
    <submittedName>
        <fullName evidence="3 4">Uncharacterized protein</fullName>
    </submittedName>
</protein>
<evidence type="ECO:0000256" key="1">
    <source>
        <dbReference type="SAM" id="Coils"/>
    </source>
</evidence>
<evidence type="ECO:0000313" key="3">
    <source>
        <dbReference type="EMBL" id="KAF7488204.1"/>
    </source>
</evidence>
<sequence length="535" mass="62438">SSNQEHQIDLTRTDLLGQIYANYTADQIRALEIELINRNHRLYDPIRNETKYLRRKFLNSLNRFVIDDDLGHFERDFLSIGDEIVRLQKMILRIIHSGLENKIGLIVERQPKISLDEQRQQQPQCHMLWCKFNALIRILFGLSPSSTSSHSSVASDDREPILRPFSFVNQLWILLKNVPLPSISIPFVSNINKLDKLVQQLRYISNLFRLSSLTNDNRLSTKHLQPYAYQATLRMVDLLGFNKFMNPIINPVIRQFRFWMNLFTGNIQMNLFSKSPSNLQQQQHRRFDAEQIRTMMRLLRDNERRQQQSIELQQTKTMLNDLVRQQNKQQEQLQNILNILDNSKQSTTTTSSSSLEIDENRPSSQTNRITPINPSPIRGSSLEKLKRQRVLLNELLQELQKPYNQTHKDNNLNVESTSSPSSLHPVSNDDGGVDDELTQQLERLRRKQQQRAQQTLMSVMKTITPVIANLGQTNLLSNETIEQSRSNLLEIFYSVYSRESSMDQSSTSLEFFQLLTKRLNLILNHIIDEISNDRT</sequence>
<feature type="region of interest" description="Disordered" evidence="2">
    <location>
        <begin position="344"/>
        <end position="381"/>
    </location>
</feature>
<keyword evidence="1" id="KW-0175">Coiled coil</keyword>
<dbReference type="EnsemblMetazoa" id="SSS_8868s_mrna">
    <property type="protein sequence ID" value="KAF7488204.1"/>
    <property type="gene ID" value="SSS_8868"/>
</dbReference>